<dbReference type="Proteomes" id="UP000075304">
    <property type="component" value="Unassembled WGS sequence"/>
</dbReference>
<proteinExistence type="predicted"/>
<reference evidence="1 2" key="1">
    <citation type="submission" date="2016-01" db="EMBL/GenBank/DDBJ databases">
        <title>Genome Sequences of Twelve Sporeforming Bacillus Species Isolated from Foods.</title>
        <authorList>
            <person name="Berendsen E.M."/>
            <person name="Wells-Bennik M.H."/>
            <person name="Krawcyk A.O."/>
            <person name="De Jong A."/>
            <person name="Holsappel S."/>
            <person name="Eijlander R.T."/>
            <person name="Kuipers O.P."/>
        </authorList>
    </citation>
    <scope>NUCLEOTIDE SEQUENCE [LARGE SCALE GENOMIC DNA]</scope>
    <source>
        <strain evidence="1 2">B4099</strain>
    </source>
</reference>
<dbReference type="PATRIC" id="fig|1398.25.peg.752"/>
<evidence type="ECO:0000313" key="1">
    <source>
        <dbReference type="EMBL" id="KYC63849.1"/>
    </source>
</evidence>
<accession>A0A150K2S3</accession>
<evidence type="ECO:0000313" key="2">
    <source>
        <dbReference type="Proteomes" id="UP000075304"/>
    </source>
</evidence>
<sequence>MSARFRPVQTKAHDGFSRFRKTEQKEVCAMPGFAFFSNNEAGGGVKQSN</sequence>
<organism evidence="1 2">
    <name type="scientific">Heyndrickxia coagulans</name>
    <name type="common">Weizmannia coagulans</name>
    <dbReference type="NCBI Taxonomy" id="1398"/>
    <lineage>
        <taxon>Bacteria</taxon>
        <taxon>Bacillati</taxon>
        <taxon>Bacillota</taxon>
        <taxon>Bacilli</taxon>
        <taxon>Bacillales</taxon>
        <taxon>Bacillaceae</taxon>
        <taxon>Heyndrickxia</taxon>
    </lineage>
</organism>
<gene>
    <name evidence="1" type="ORF">B4099_0742</name>
</gene>
<dbReference type="EMBL" id="LQYI01000106">
    <property type="protein sequence ID" value="KYC63849.1"/>
    <property type="molecule type" value="Genomic_DNA"/>
</dbReference>
<protein>
    <submittedName>
        <fullName evidence="1">Uncharacterized protein</fullName>
    </submittedName>
</protein>
<comment type="caution">
    <text evidence="1">The sequence shown here is derived from an EMBL/GenBank/DDBJ whole genome shotgun (WGS) entry which is preliminary data.</text>
</comment>
<dbReference type="AlphaFoldDB" id="A0A150K2S3"/>
<name>A0A150K2S3_HEYCO</name>